<evidence type="ECO:0000313" key="5">
    <source>
        <dbReference type="EMBL" id="GAH45232.1"/>
    </source>
</evidence>
<dbReference type="Pfam" id="PF13450">
    <property type="entry name" value="NAD_binding_8"/>
    <property type="match status" value="1"/>
</dbReference>
<name>X1FJU7_9ZZZZ</name>
<dbReference type="PANTHER" id="PTHR43498:SF1">
    <property type="entry name" value="COB--COM HETERODISULFIDE REDUCTASE IRON-SULFUR SUBUNIT A"/>
    <property type="match status" value="1"/>
</dbReference>
<sequence length="167" mass="18431">MELLPDVVIARVNDFTCSDPGQNIIKNDILDLGLNRVVVAACTPKIHESTYRAVLIEAGLSPYYFQMVNIREHCSFVHQRDKKHATEKAIRMVRGGINRARQLEIVPYKEIPVKRAALVVGAGIAGMNAALDLANQGINVYLVEKEATIGGKMAQLDRIYPTDDCGI</sequence>
<dbReference type="GO" id="GO:0016491">
    <property type="term" value="F:oxidoreductase activity"/>
    <property type="evidence" value="ECO:0007669"/>
    <property type="project" value="UniProtKB-KW"/>
</dbReference>
<evidence type="ECO:0000256" key="2">
    <source>
        <dbReference type="ARBA" id="ARBA00023002"/>
    </source>
</evidence>
<evidence type="ECO:0000256" key="1">
    <source>
        <dbReference type="ARBA" id="ARBA00022723"/>
    </source>
</evidence>
<keyword evidence="1" id="KW-0479">Metal-binding</keyword>
<evidence type="ECO:0000256" key="3">
    <source>
        <dbReference type="ARBA" id="ARBA00023004"/>
    </source>
</evidence>
<evidence type="ECO:0000256" key="4">
    <source>
        <dbReference type="ARBA" id="ARBA00023014"/>
    </source>
</evidence>
<organism evidence="5">
    <name type="scientific">marine sediment metagenome</name>
    <dbReference type="NCBI Taxonomy" id="412755"/>
    <lineage>
        <taxon>unclassified sequences</taxon>
        <taxon>metagenomes</taxon>
        <taxon>ecological metagenomes</taxon>
    </lineage>
</organism>
<comment type="caution">
    <text evidence="5">The sequence shown here is derived from an EMBL/GenBank/DDBJ whole genome shotgun (WGS) entry which is preliminary data.</text>
</comment>
<dbReference type="InterPro" id="IPR039650">
    <property type="entry name" value="HdrA-like"/>
</dbReference>
<dbReference type="PANTHER" id="PTHR43498">
    <property type="entry name" value="FERREDOXIN:COB-COM HETERODISULFIDE REDUCTASE SUBUNIT A"/>
    <property type="match status" value="1"/>
</dbReference>
<dbReference type="GO" id="GO:0046872">
    <property type="term" value="F:metal ion binding"/>
    <property type="evidence" value="ECO:0007669"/>
    <property type="project" value="UniProtKB-KW"/>
</dbReference>
<dbReference type="Gene3D" id="3.40.50.720">
    <property type="entry name" value="NAD(P)-binding Rossmann-like Domain"/>
    <property type="match status" value="1"/>
</dbReference>
<evidence type="ECO:0008006" key="6">
    <source>
        <dbReference type="Google" id="ProtNLM"/>
    </source>
</evidence>
<accession>X1FJU7</accession>
<gene>
    <name evidence="5" type="ORF">S03H2_19391</name>
</gene>
<dbReference type="AlphaFoldDB" id="X1FJU7"/>
<keyword evidence="3" id="KW-0408">Iron</keyword>
<dbReference type="GO" id="GO:0051536">
    <property type="term" value="F:iron-sulfur cluster binding"/>
    <property type="evidence" value="ECO:0007669"/>
    <property type="project" value="UniProtKB-KW"/>
</dbReference>
<protein>
    <recommendedName>
        <fullName evidence="6">FAD/NAD(P)-binding domain-containing protein</fullName>
    </recommendedName>
</protein>
<dbReference type="SUPFAM" id="SSF51971">
    <property type="entry name" value="Nucleotide-binding domain"/>
    <property type="match status" value="1"/>
</dbReference>
<reference evidence="5" key="1">
    <citation type="journal article" date="2014" name="Front. Microbiol.">
        <title>High frequency of phylogenetically diverse reductive dehalogenase-homologous genes in deep subseafloor sedimentary metagenomes.</title>
        <authorList>
            <person name="Kawai M."/>
            <person name="Futagami T."/>
            <person name="Toyoda A."/>
            <person name="Takaki Y."/>
            <person name="Nishi S."/>
            <person name="Hori S."/>
            <person name="Arai W."/>
            <person name="Tsubouchi T."/>
            <person name="Morono Y."/>
            <person name="Uchiyama I."/>
            <person name="Ito T."/>
            <person name="Fujiyama A."/>
            <person name="Inagaki F."/>
            <person name="Takami H."/>
        </authorList>
    </citation>
    <scope>NUCLEOTIDE SEQUENCE</scope>
    <source>
        <strain evidence="5">Expedition CK06-06</strain>
    </source>
</reference>
<keyword evidence="2" id="KW-0560">Oxidoreductase</keyword>
<dbReference type="EMBL" id="BARU01010126">
    <property type="protein sequence ID" value="GAH45232.1"/>
    <property type="molecule type" value="Genomic_DNA"/>
</dbReference>
<proteinExistence type="predicted"/>
<keyword evidence="4" id="KW-0411">Iron-sulfur</keyword>